<evidence type="ECO:0000256" key="1">
    <source>
        <dbReference type="SAM" id="Phobius"/>
    </source>
</evidence>
<evidence type="ECO:0000313" key="2">
    <source>
        <dbReference type="EMBL" id="GAA2646310.1"/>
    </source>
</evidence>
<gene>
    <name evidence="2" type="ORF">GCM10010307_51880</name>
</gene>
<dbReference type="Proteomes" id="UP001500151">
    <property type="component" value="Unassembled WGS sequence"/>
</dbReference>
<proteinExistence type="predicted"/>
<dbReference type="EMBL" id="BAAASJ010000063">
    <property type="protein sequence ID" value="GAA2646310.1"/>
    <property type="molecule type" value="Genomic_DNA"/>
</dbReference>
<protein>
    <submittedName>
        <fullName evidence="2">Uncharacterized protein</fullName>
    </submittedName>
</protein>
<feature type="transmembrane region" description="Helical" evidence="1">
    <location>
        <begin position="72"/>
        <end position="92"/>
    </location>
</feature>
<comment type="caution">
    <text evidence="2">The sequence shown here is derived from an EMBL/GenBank/DDBJ whole genome shotgun (WGS) entry which is preliminary data.</text>
</comment>
<keyword evidence="1" id="KW-0472">Membrane</keyword>
<evidence type="ECO:0000313" key="3">
    <source>
        <dbReference type="Proteomes" id="UP001500151"/>
    </source>
</evidence>
<feature type="transmembrane region" description="Helical" evidence="1">
    <location>
        <begin position="20"/>
        <end position="38"/>
    </location>
</feature>
<accession>A0ABN3R8D6</accession>
<feature type="transmembrane region" description="Helical" evidence="1">
    <location>
        <begin position="45"/>
        <end position="66"/>
    </location>
</feature>
<keyword evidence="1" id="KW-1133">Transmembrane helix</keyword>
<sequence length="106" mass="10529">MEVVTTVDLSTPRCAVRGNRVLVGGAISFGTVVGWWLATRHGSGLMLWLGQAVVVGAGAGTVLLAAGPAGVVPAAVGLAFGAGLQILFRVLVRSVIASAGTFKGDG</sequence>
<reference evidence="2 3" key="1">
    <citation type="journal article" date="2019" name="Int. J. Syst. Evol. Microbiol.">
        <title>The Global Catalogue of Microorganisms (GCM) 10K type strain sequencing project: providing services to taxonomists for standard genome sequencing and annotation.</title>
        <authorList>
            <consortium name="The Broad Institute Genomics Platform"/>
            <consortium name="The Broad Institute Genome Sequencing Center for Infectious Disease"/>
            <person name="Wu L."/>
            <person name="Ma J."/>
        </authorList>
    </citation>
    <scope>NUCLEOTIDE SEQUENCE [LARGE SCALE GENOMIC DNA]</scope>
    <source>
        <strain evidence="2 3">JCM 4524</strain>
    </source>
</reference>
<name>A0ABN3R8D6_9ACTN</name>
<keyword evidence="3" id="KW-1185">Reference proteome</keyword>
<organism evidence="2 3">
    <name type="scientific">Streptomyces vastus</name>
    <dbReference type="NCBI Taxonomy" id="285451"/>
    <lineage>
        <taxon>Bacteria</taxon>
        <taxon>Bacillati</taxon>
        <taxon>Actinomycetota</taxon>
        <taxon>Actinomycetes</taxon>
        <taxon>Kitasatosporales</taxon>
        <taxon>Streptomycetaceae</taxon>
        <taxon>Streptomyces</taxon>
    </lineage>
</organism>
<keyword evidence="1" id="KW-0812">Transmembrane</keyword>